<proteinExistence type="predicted"/>
<dbReference type="Proteomes" id="UP000053557">
    <property type="component" value="Unassembled WGS sequence"/>
</dbReference>
<evidence type="ECO:0000256" key="1">
    <source>
        <dbReference type="SAM" id="MobiDB-lite"/>
    </source>
</evidence>
<feature type="compositionally biased region" description="Gly residues" evidence="1">
    <location>
        <begin position="57"/>
        <end position="67"/>
    </location>
</feature>
<reference evidence="2 3" key="1">
    <citation type="submission" date="2015-12" db="EMBL/GenBank/DDBJ databases">
        <title>Draft genome sequence of Acidibacillus ferrooxidans ITV001, isolated from a chalcopyrite acid mine drainage site in Brazil.</title>
        <authorList>
            <person name="Dall'Agnol H."/>
            <person name="Nancucheo I."/>
            <person name="Johnson B."/>
            <person name="Oliveira R."/>
            <person name="Leite L."/>
            <person name="Pylro V."/>
            <person name="Nunes G.L."/>
            <person name="Tzotzos G."/>
            <person name="Fernandes G.R."/>
            <person name="Dutra J."/>
            <person name="Orellana S.C."/>
            <person name="Oliveira G."/>
        </authorList>
    </citation>
    <scope>NUCLEOTIDE SEQUENCE [LARGE SCALE GENOMIC DNA]</scope>
    <source>
        <strain evidence="3">ITV01</strain>
    </source>
</reference>
<protein>
    <submittedName>
        <fullName evidence="2">Uncharacterized protein</fullName>
    </submittedName>
</protein>
<feature type="region of interest" description="Disordered" evidence="1">
    <location>
        <begin position="1"/>
        <end position="23"/>
    </location>
</feature>
<comment type="caution">
    <text evidence="2">The sequence shown here is derived from an EMBL/GenBank/DDBJ whole genome shotgun (WGS) entry which is preliminary data.</text>
</comment>
<organism evidence="2 3">
    <name type="scientific">Ferroacidibacillus organovorans</name>
    <dbReference type="NCBI Taxonomy" id="1765683"/>
    <lineage>
        <taxon>Bacteria</taxon>
        <taxon>Bacillati</taxon>
        <taxon>Bacillota</taxon>
        <taxon>Bacilli</taxon>
        <taxon>Bacillales</taxon>
        <taxon>Alicyclobacillaceae</taxon>
        <taxon>Ferroacidibacillus</taxon>
    </lineage>
</organism>
<evidence type="ECO:0000313" key="2">
    <source>
        <dbReference type="EMBL" id="KUO95599.1"/>
    </source>
</evidence>
<evidence type="ECO:0000313" key="3">
    <source>
        <dbReference type="Proteomes" id="UP000053557"/>
    </source>
</evidence>
<keyword evidence="3" id="KW-1185">Reference proteome</keyword>
<feature type="region of interest" description="Disordered" evidence="1">
    <location>
        <begin position="44"/>
        <end position="67"/>
    </location>
</feature>
<accession>A0A117SXP3</accession>
<sequence>MVIDATGTSTAVTASQNSPSSTYQVHVVTTPSQPAEVDVYENGQLVSSQSVSANSGTGTGTGTGTSG</sequence>
<dbReference type="EMBL" id="LPVJ01000048">
    <property type="protein sequence ID" value="KUO95599.1"/>
    <property type="molecule type" value="Genomic_DNA"/>
</dbReference>
<dbReference type="AlphaFoldDB" id="A0A117SXP3"/>
<feature type="compositionally biased region" description="Polar residues" evidence="1">
    <location>
        <begin position="44"/>
        <end position="54"/>
    </location>
</feature>
<gene>
    <name evidence="2" type="ORF">ATW55_06900</name>
</gene>
<name>A0A117SXP3_9BACL</name>